<dbReference type="PANTHER" id="PTHR45036">
    <property type="entry name" value="METHYLTRANSFERASE LIKE 7B"/>
    <property type="match status" value="1"/>
</dbReference>
<dbReference type="InterPro" id="IPR052356">
    <property type="entry name" value="Thiol_S-MT"/>
</dbReference>
<feature type="signal peptide" evidence="1">
    <location>
        <begin position="1"/>
        <end position="25"/>
    </location>
</feature>
<dbReference type="SUPFAM" id="SSF53335">
    <property type="entry name" value="S-adenosyl-L-methionine-dependent methyltransferases"/>
    <property type="match status" value="1"/>
</dbReference>
<protein>
    <submittedName>
        <fullName evidence="2">Methyltransferase-like protein 7B</fullName>
    </submittedName>
</protein>
<evidence type="ECO:0000313" key="3">
    <source>
        <dbReference type="Proteomes" id="UP000036947"/>
    </source>
</evidence>
<keyword evidence="1" id="KW-0732">Signal</keyword>
<name>A0A0L0MX21_TOLOC</name>
<dbReference type="Pfam" id="PF13489">
    <property type="entry name" value="Methyltransf_23"/>
    <property type="match status" value="1"/>
</dbReference>
<organism evidence="2 3">
    <name type="scientific">Tolypocladium ophioglossoides (strain CBS 100239)</name>
    <name type="common">Snaketongue truffleclub</name>
    <name type="synonym">Elaphocordyceps ophioglossoides</name>
    <dbReference type="NCBI Taxonomy" id="1163406"/>
    <lineage>
        <taxon>Eukaryota</taxon>
        <taxon>Fungi</taxon>
        <taxon>Dikarya</taxon>
        <taxon>Ascomycota</taxon>
        <taxon>Pezizomycotina</taxon>
        <taxon>Sordariomycetes</taxon>
        <taxon>Hypocreomycetidae</taxon>
        <taxon>Hypocreales</taxon>
        <taxon>Ophiocordycipitaceae</taxon>
        <taxon>Tolypocladium</taxon>
    </lineage>
</organism>
<dbReference type="AlphaFoldDB" id="A0A0L0MX21"/>
<evidence type="ECO:0000256" key="1">
    <source>
        <dbReference type="SAM" id="SignalP"/>
    </source>
</evidence>
<evidence type="ECO:0000313" key="2">
    <source>
        <dbReference type="EMBL" id="KND86349.1"/>
    </source>
</evidence>
<dbReference type="STRING" id="1163406.A0A0L0MX21"/>
<dbReference type="EMBL" id="LFRF01000060">
    <property type="protein sequence ID" value="KND86349.1"/>
    <property type="molecule type" value="Genomic_DNA"/>
</dbReference>
<dbReference type="PANTHER" id="PTHR45036:SF1">
    <property type="entry name" value="METHYLTRANSFERASE LIKE 7A"/>
    <property type="match status" value="1"/>
</dbReference>
<feature type="chain" id="PRO_5005544695" evidence="1">
    <location>
        <begin position="26"/>
        <end position="300"/>
    </location>
</feature>
<comment type="caution">
    <text evidence="2">The sequence shown here is derived from an EMBL/GenBank/DDBJ whole genome shotgun (WGS) entry which is preliminary data.</text>
</comment>
<dbReference type="InterPro" id="IPR029063">
    <property type="entry name" value="SAM-dependent_MTases_sf"/>
</dbReference>
<sequence>MALWDSLKNLFTHLIHPWLFMAISAQHLPQTVTGIISSGEFYKFLSPSAFSEALFGNFWATVGPRVKAAAEERVIPLLEGRVSGGRIHADVVGTPVHGTVIEIGAGSGMWADVFARIGAGSGSTAKDGARRRNQAVPSITKIYGVEPNPLSTAALRKRVEDVGLGDVYEIVPVGIESASDPDAWAGQIQPGSVDCIVGVLCLCGIPDPEENIKHLYKLLKPGGHWYVYEHVKATRGGPLISLYQRLVNIPWSFFLGSCRLCRSTRDSLLAAGPWQKTDLVQPPDEPPYKVLPHILGTLTK</sequence>
<reference evidence="2 3" key="1">
    <citation type="journal article" date="2015" name="BMC Genomics">
        <title>The genome of the truffle-parasite Tolypocladium ophioglossoides and the evolution of antifungal peptaibiotics.</title>
        <authorList>
            <person name="Quandt C.A."/>
            <person name="Bushley K.E."/>
            <person name="Spatafora J.W."/>
        </authorList>
    </citation>
    <scope>NUCLEOTIDE SEQUENCE [LARGE SCALE GENOMIC DNA]</scope>
    <source>
        <strain evidence="2 3">CBS 100239</strain>
    </source>
</reference>
<keyword evidence="2" id="KW-0489">Methyltransferase</keyword>
<dbReference type="GO" id="GO:0032259">
    <property type="term" value="P:methylation"/>
    <property type="evidence" value="ECO:0007669"/>
    <property type="project" value="UniProtKB-KW"/>
</dbReference>
<accession>A0A0L0MX21</accession>
<proteinExistence type="predicted"/>
<dbReference type="OrthoDB" id="540004at2759"/>
<keyword evidence="2" id="KW-0808">Transferase</keyword>
<dbReference type="GO" id="GO:0008168">
    <property type="term" value="F:methyltransferase activity"/>
    <property type="evidence" value="ECO:0007669"/>
    <property type="project" value="UniProtKB-KW"/>
</dbReference>
<gene>
    <name evidence="2" type="ORF">TOPH_09014</name>
</gene>
<dbReference type="Gene3D" id="3.40.50.150">
    <property type="entry name" value="Vaccinia Virus protein VP39"/>
    <property type="match status" value="1"/>
</dbReference>
<keyword evidence="3" id="KW-1185">Reference proteome</keyword>
<dbReference type="CDD" id="cd02440">
    <property type="entry name" value="AdoMet_MTases"/>
    <property type="match status" value="1"/>
</dbReference>
<dbReference type="Proteomes" id="UP000036947">
    <property type="component" value="Unassembled WGS sequence"/>
</dbReference>